<comment type="similarity">
    <text evidence="1">Belongs to the FMC1 family.</text>
</comment>
<dbReference type="EMBL" id="SRMA01026574">
    <property type="protein sequence ID" value="TRY82160.1"/>
    <property type="molecule type" value="Genomic_DNA"/>
</dbReference>
<reference evidence="4 5" key="1">
    <citation type="journal article" date="2019" name="Sci. Data">
        <title>Hybrid genome assembly and annotation of Danionella translucida.</title>
        <authorList>
            <person name="Kadobianskyi M."/>
            <person name="Schulze L."/>
            <person name="Schuelke M."/>
            <person name="Judkewitz B."/>
        </authorList>
    </citation>
    <scope>NUCLEOTIDE SEQUENCE [LARGE SCALE GENOMIC DNA]</scope>
    <source>
        <strain evidence="4 5">Bolton</strain>
    </source>
</reference>
<name>A0A553PWU9_9TELE</name>
<sequence>MSLCSTRLVSCSVTRSSVIVMASVSSPLRVCRGILKEIRLAKGPGYRQAPLYLYVLQQFRKNQVTGAQVCRERREALHLARTCQCLLSSTRLHQHLHQRFHGLREHSHTRTAELLGFRLPTPPTP</sequence>
<proteinExistence type="inferred from homology"/>
<comment type="function">
    <text evidence="3">Plays a role in the assembly/stability of the mitochondrial membrane ATP synthase (F(1)F(0) ATP synthase or Complex V).</text>
</comment>
<evidence type="ECO:0000256" key="2">
    <source>
        <dbReference type="ARBA" id="ARBA00013846"/>
    </source>
</evidence>
<dbReference type="AlphaFoldDB" id="A0A553PWU9"/>
<dbReference type="GO" id="GO:0005739">
    <property type="term" value="C:mitochondrion"/>
    <property type="evidence" value="ECO:0007669"/>
    <property type="project" value="TreeGrafter"/>
</dbReference>
<evidence type="ECO:0000313" key="4">
    <source>
        <dbReference type="EMBL" id="TRY82160.1"/>
    </source>
</evidence>
<evidence type="ECO:0000256" key="1">
    <source>
        <dbReference type="ARBA" id="ARBA00009058"/>
    </source>
</evidence>
<accession>A0A553PWU9</accession>
<comment type="caution">
    <text evidence="4">The sequence shown here is derived from an EMBL/GenBank/DDBJ whole genome shotgun (WGS) entry which is preliminary data.</text>
</comment>
<protein>
    <recommendedName>
        <fullName evidence="2">Protein FMC1 homolog</fullName>
    </recommendedName>
</protein>
<keyword evidence="5" id="KW-1185">Reference proteome</keyword>
<evidence type="ECO:0000313" key="5">
    <source>
        <dbReference type="Proteomes" id="UP000316079"/>
    </source>
</evidence>
<organism evidence="4 5">
    <name type="scientific">Danionella cerebrum</name>
    <dbReference type="NCBI Taxonomy" id="2873325"/>
    <lineage>
        <taxon>Eukaryota</taxon>
        <taxon>Metazoa</taxon>
        <taxon>Chordata</taxon>
        <taxon>Craniata</taxon>
        <taxon>Vertebrata</taxon>
        <taxon>Euteleostomi</taxon>
        <taxon>Actinopterygii</taxon>
        <taxon>Neopterygii</taxon>
        <taxon>Teleostei</taxon>
        <taxon>Ostariophysi</taxon>
        <taxon>Cypriniformes</taxon>
        <taxon>Danionidae</taxon>
        <taxon>Danioninae</taxon>
        <taxon>Danionella</taxon>
    </lineage>
</organism>
<dbReference type="PANTHER" id="PTHR31716">
    <property type="entry name" value="PROTEIN FMC1 HOMOLOG"/>
    <property type="match status" value="1"/>
</dbReference>
<dbReference type="PANTHER" id="PTHR31716:SF1">
    <property type="entry name" value="PROTEIN FMC1 HOMOLOG"/>
    <property type="match status" value="1"/>
</dbReference>
<dbReference type="OrthoDB" id="551431at2759"/>
<dbReference type="STRING" id="623744.A0A553PWU9"/>
<dbReference type="Proteomes" id="UP000316079">
    <property type="component" value="Unassembled WGS sequence"/>
</dbReference>
<gene>
    <name evidence="4" type="ORF">DNTS_009468</name>
</gene>
<dbReference type="InterPro" id="IPR037667">
    <property type="entry name" value="FMC1_homologue"/>
</dbReference>
<evidence type="ECO:0000256" key="3">
    <source>
        <dbReference type="ARBA" id="ARBA00045742"/>
    </source>
</evidence>